<gene>
    <name evidence="1" type="ORF">FHU37_002811</name>
</gene>
<name>A0A853A5R2_9ACTN</name>
<protein>
    <submittedName>
        <fullName evidence="1">Uncharacterized protein</fullName>
    </submittedName>
</protein>
<keyword evidence="2" id="KW-1185">Reference proteome</keyword>
<sequence>MYLARLALAYAKAAEPEQGAHFATRALAVAYDTESARTLAEPAVVNKAMEAWSHAPVVTSFRERLRVVHTDIASRAPQSGWGKLPAWTQEWPDTPPRALSGSRHWPRLRRVLPSSTASLTRWPNTWRC</sequence>
<reference evidence="1 2" key="1">
    <citation type="submission" date="2020-07" db="EMBL/GenBank/DDBJ databases">
        <title>Sequencing the genomes of 1000 actinobacteria strains.</title>
        <authorList>
            <person name="Klenk H.-P."/>
        </authorList>
    </citation>
    <scope>NUCLEOTIDE SEQUENCE [LARGE SCALE GENOMIC DNA]</scope>
    <source>
        <strain evidence="1 2">DSM 42178</strain>
    </source>
</reference>
<evidence type="ECO:0000313" key="2">
    <source>
        <dbReference type="Proteomes" id="UP000567795"/>
    </source>
</evidence>
<dbReference type="Proteomes" id="UP000567795">
    <property type="component" value="Unassembled WGS sequence"/>
</dbReference>
<comment type="caution">
    <text evidence="1">The sequence shown here is derived from an EMBL/GenBank/DDBJ whole genome shotgun (WGS) entry which is preliminary data.</text>
</comment>
<dbReference type="EMBL" id="JACBZD010000001">
    <property type="protein sequence ID" value="NYI05868.1"/>
    <property type="molecule type" value="Genomic_DNA"/>
</dbReference>
<evidence type="ECO:0000313" key="1">
    <source>
        <dbReference type="EMBL" id="NYI05868.1"/>
    </source>
</evidence>
<dbReference type="AlphaFoldDB" id="A0A853A5R2"/>
<organism evidence="1 2">
    <name type="scientific">Allostreptomyces psammosilenae</name>
    <dbReference type="NCBI Taxonomy" id="1892865"/>
    <lineage>
        <taxon>Bacteria</taxon>
        <taxon>Bacillati</taxon>
        <taxon>Actinomycetota</taxon>
        <taxon>Actinomycetes</taxon>
        <taxon>Kitasatosporales</taxon>
        <taxon>Streptomycetaceae</taxon>
        <taxon>Allostreptomyces</taxon>
    </lineage>
</organism>
<accession>A0A853A5R2</accession>
<proteinExistence type="predicted"/>